<dbReference type="NCBIfam" id="NF008865">
    <property type="entry name" value="PRK11898.1"/>
    <property type="match status" value="1"/>
</dbReference>
<dbReference type="Gene3D" id="3.30.70.260">
    <property type="match status" value="1"/>
</dbReference>
<reference evidence="11 12" key="1">
    <citation type="submission" date="2019-02" db="EMBL/GenBank/DDBJ databases">
        <title>Prokaryotic population dynamics and viral predation in marine succession experiment using metagenomics: the confinement effect.</title>
        <authorList>
            <person name="Haro-Moreno J.M."/>
            <person name="Rodriguez-Valera F."/>
            <person name="Lopez-Perez M."/>
        </authorList>
    </citation>
    <scope>NUCLEOTIDE SEQUENCE [LARGE SCALE GENOMIC DNA]</scope>
    <source>
        <strain evidence="11">MED-G159</strain>
    </source>
</reference>
<dbReference type="GO" id="GO:0005737">
    <property type="term" value="C:cytoplasm"/>
    <property type="evidence" value="ECO:0007669"/>
    <property type="project" value="TreeGrafter"/>
</dbReference>
<dbReference type="Gene3D" id="3.40.190.10">
    <property type="entry name" value="Periplasmic binding protein-like II"/>
    <property type="match status" value="2"/>
</dbReference>
<dbReference type="PROSITE" id="PS51671">
    <property type="entry name" value="ACT"/>
    <property type="match status" value="1"/>
</dbReference>
<dbReference type="PANTHER" id="PTHR21022:SF19">
    <property type="entry name" value="PREPHENATE DEHYDRATASE-RELATED"/>
    <property type="match status" value="1"/>
</dbReference>
<dbReference type="InterPro" id="IPR018528">
    <property type="entry name" value="Preph_deHydtase_CS"/>
</dbReference>
<proteinExistence type="predicted"/>
<dbReference type="CDD" id="cd13630">
    <property type="entry name" value="PBP2_PDT_1"/>
    <property type="match status" value="1"/>
</dbReference>
<evidence type="ECO:0000256" key="8">
    <source>
        <dbReference type="RuleBase" id="RU361254"/>
    </source>
</evidence>
<comment type="caution">
    <text evidence="11">The sequence shown here is derived from an EMBL/GenBank/DDBJ whole genome shotgun (WGS) entry which is preliminary data.</text>
</comment>
<dbReference type="GO" id="GO:0009094">
    <property type="term" value="P:L-phenylalanine biosynthetic process"/>
    <property type="evidence" value="ECO:0007669"/>
    <property type="project" value="UniProtKB-UniPathway"/>
</dbReference>
<dbReference type="EC" id="4.2.1.51" evidence="2 8"/>
<evidence type="ECO:0000256" key="4">
    <source>
        <dbReference type="ARBA" id="ARBA00023141"/>
    </source>
</evidence>
<dbReference type="UniPathway" id="UPA00121">
    <property type="reaction ID" value="UER00345"/>
</dbReference>
<keyword evidence="4 8" id="KW-0057">Aromatic amino acid biosynthesis</keyword>
<gene>
    <name evidence="8 11" type="primary">pheA</name>
    <name evidence="11" type="ORF">EVA92_01730</name>
</gene>
<evidence type="ECO:0000256" key="2">
    <source>
        <dbReference type="ARBA" id="ARBA00013147"/>
    </source>
</evidence>
<feature type="domain" description="ACT" evidence="10">
    <location>
        <begin position="190"/>
        <end position="267"/>
    </location>
</feature>
<dbReference type="EMBL" id="SHBE01000002">
    <property type="protein sequence ID" value="RZO26894.1"/>
    <property type="molecule type" value="Genomic_DNA"/>
</dbReference>
<dbReference type="CDD" id="cd04905">
    <property type="entry name" value="ACT_CM-PDT"/>
    <property type="match status" value="1"/>
</dbReference>
<keyword evidence="5 8" id="KW-0584">Phenylalanine biosynthesis</keyword>
<dbReference type="Proteomes" id="UP000315825">
    <property type="component" value="Unassembled WGS sequence"/>
</dbReference>
<evidence type="ECO:0000256" key="5">
    <source>
        <dbReference type="ARBA" id="ARBA00023222"/>
    </source>
</evidence>
<dbReference type="InterPro" id="IPR045865">
    <property type="entry name" value="ACT-like_dom_sf"/>
</dbReference>
<dbReference type="AlphaFoldDB" id="A0A520N088"/>
<comment type="catalytic activity">
    <reaction evidence="7 8">
        <text>prephenate + H(+) = 3-phenylpyruvate + CO2 + H2O</text>
        <dbReference type="Rhea" id="RHEA:21648"/>
        <dbReference type="ChEBI" id="CHEBI:15377"/>
        <dbReference type="ChEBI" id="CHEBI:15378"/>
        <dbReference type="ChEBI" id="CHEBI:16526"/>
        <dbReference type="ChEBI" id="CHEBI:18005"/>
        <dbReference type="ChEBI" id="CHEBI:29934"/>
        <dbReference type="EC" id="4.2.1.51"/>
    </reaction>
</comment>
<organism evidence="11 12">
    <name type="scientific">SAR86 cluster bacterium</name>
    <dbReference type="NCBI Taxonomy" id="2030880"/>
    <lineage>
        <taxon>Bacteria</taxon>
        <taxon>Pseudomonadati</taxon>
        <taxon>Pseudomonadota</taxon>
        <taxon>Gammaproteobacteria</taxon>
        <taxon>SAR86 cluster</taxon>
    </lineage>
</organism>
<comment type="pathway">
    <text evidence="1 8">Amino-acid biosynthesis; L-phenylalanine biosynthesis; phenylpyruvate from prephenate: step 1/1.</text>
</comment>
<evidence type="ECO:0000313" key="11">
    <source>
        <dbReference type="EMBL" id="RZO26894.1"/>
    </source>
</evidence>
<evidence type="ECO:0000259" key="10">
    <source>
        <dbReference type="PROSITE" id="PS51671"/>
    </source>
</evidence>
<dbReference type="PROSITE" id="PS51171">
    <property type="entry name" value="PREPHENATE_DEHYDR_3"/>
    <property type="match status" value="1"/>
</dbReference>
<protein>
    <recommendedName>
        <fullName evidence="2 8">Prephenate dehydratase</fullName>
        <shortName evidence="8">PDT</shortName>
        <ecNumber evidence="2 8">4.2.1.51</ecNumber>
    </recommendedName>
</protein>
<dbReference type="SUPFAM" id="SSF55021">
    <property type="entry name" value="ACT-like"/>
    <property type="match status" value="1"/>
</dbReference>
<evidence type="ECO:0000256" key="1">
    <source>
        <dbReference type="ARBA" id="ARBA00004741"/>
    </source>
</evidence>
<dbReference type="GO" id="GO:0004664">
    <property type="term" value="F:prephenate dehydratase activity"/>
    <property type="evidence" value="ECO:0007669"/>
    <property type="project" value="UniProtKB-UniRule"/>
</dbReference>
<keyword evidence="3 8" id="KW-0028">Amino-acid biosynthesis</keyword>
<evidence type="ECO:0000256" key="3">
    <source>
        <dbReference type="ARBA" id="ARBA00022605"/>
    </source>
</evidence>
<evidence type="ECO:0000256" key="7">
    <source>
        <dbReference type="ARBA" id="ARBA00047848"/>
    </source>
</evidence>
<dbReference type="InterPro" id="IPR001086">
    <property type="entry name" value="Preph_deHydtase"/>
</dbReference>
<feature type="domain" description="Prephenate dehydratase" evidence="9">
    <location>
        <begin position="2"/>
        <end position="178"/>
    </location>
</feature>
<evidence type="ECO:0000313" key="12">
    <source>
        <dbReference type="Proteomes" id="UP000315825"/>
    </source>
</evidence>
<dbReference type="SUPFAM" id="SSF53850">
    <property type="entry name" value="Periplasmic binding protein-like II"/>
    <property type="match status" value="1"/>
</dbReference>
<evidence type="ECO:0000259" key="9">
    <source>
        <dbReference type="PROSITE" id="PS51171"/>
    </source>
</evidence>
<dbReference type="PROSITE" id="PS00858">
    <property type="entry name" value="PREPHENATE_DEHYDR_2"/>
    <property type="match status" value="1"/>
</dbReference>
<accession>A0A520N088</accession>
<name>A0A520N088_9GAMM</name>
<dbReference type="InterPro" id="IPR002912">
    <property type="entry name" value="ACT_dom"/>
</dbReference>
<dbReference type="Pfam" id="PF00800">
    <property type="entry name" value="PDT"/>
    <property type="match status" value="1"/>
</dbReference>
<sequence>MKIFYLGPNGTNSDVAARSIFKDNKSVFIGLNSIEEIFEKVALSHSYTGVIPFENSYQGVINSSLNGLIDYDLKITKEFNFKIIHSFCSTNANTKSVNKIASHPQVFGQCNKWIRKNYPKAEKIICTSTADAAQLAKVDQSIYCIVNNYASNLFDLNLHQSDIQDSPNNTTRFLVIGKMIEDKGLINKTSVMINLDDRPGSLLEILQPFNKLGINMTRIETRPSRNNQYQHTFFIDFEGFYEDKNITKLLDMLESMTEEIRVIGSYEVIS</sequence>
<evidence type="ECO:0000256" key="6">
    <source>
        <dbReference type="ARBA" id="ARBA00023239"/>
    </source>
</evidence>
<keyword evidence="6 8" id="KW-0456">Lyase</keyword>
<dbReference type="PANTHER" id="PTHR21022">
    <property type="entry name" value="PREPHENATE DEHYDRATASE P PROTEIN"/>
    <property type="match status" value="1"/>
</dbReference>
<dbReference type="Pfam" id="PF01842">
    <property type="entry name" value="ACT"/>
    <property type="match status" value="1"/>
</dbReference>